<reference evidence="4" key="1">
    <citation type="journal article" date="2019" name="Int. J. Syst. Evol. Microbiol.">
        <title>The Global Catalogue of Microorganisms (GCM) 10K type strain sequencing project: providing services to taxonomists for standard genome sequencing and annotation.</title>
        <authorList>
            <consortium name="The Broad Institute Genomics Platform"/>
            <consortium name="The Broad Institute Genome Sequencing Center for Infectious Disease"/>
            <person name="Wu L."/>
            <person name="Ma J."/>
        </authorList>
    </citation>
    <scope>NUCLEOTIDE SEQUENCE [LARGE SCALE GENOMIC DNA]</scope>
    <source>
        <strain evidence="4">CECT 8472</strain>
    </source>
</reference>
<dbReference type="Pfam" id="PF13011">
    <property type="entry name" value="LZ_Tnp_IS481"/>
    <property type="match status" value="1"/>
</dbReference>
<evidence type="ECO:0000313" key="4">
    <source>
        <dbReference type="Proteomes" id="UP001595799"/>
    </source>
</evidence>
<protein>
    <submittedName>
        <fullName evidence="3">Leucine zipper domain-containing protein</fullName>
    </submittedName>
</protein>
<feature type="region of interest" description="Disordered" evidence="1">
    <location>
        <begin position="53"/>
        <end position="89"/>
    </location>
</feature>
<dbReference type="Proteomes" id="UP001595799">
    <property type="component" value="Unassembled WGS sequence"/>
</dbReference>
<accession>A0ABV8UH32</accession>
<organism evidence="3 4">
    <name type="scientific">Fodinicurvata halophila</name>
    <dbReference type="NCBI Taxonomy" id="1419723"/>
    <lineage>
        <taxon>Bacteria</taxon>
        <taxon>Pseudomonadati</taxon>
        <taxon>Pseudomonadota</taxon>
        <taxon>Alphaproteobacteria</taxon>
        <taxon>Rhodospirillales</taxon>
        <taxon>Rhodovibrionaceae</taxon>
        <taxon>Fodinicurvata</taxon>
    </lineage>
</organism>
<evidence type="ECO:0000256" key="1">
    <source>
        <dbReference type="SAM" id="MobiDB-lite"/>
    </source>
</evidence>
<keyword evidence="4" id="KW-1185">Reference proteome</keyword>
<comment type="caution">
    <text evidence="3">The sequence shown here is derived from an EMBL/GenBank/DDBJ whole genome shotgun (WGS) entry which is preliminary data.</text>
</comment>
<feature type="domain" description="DNA-binding" evidence="2">
    <location>
        <begin position="19"/>
        <end position="62"/>
    </location>
</feature>
<evidence type="ECO:0000313" key="3">
    <source>
        <dbReference type="EMBL" id="MFC4350190.1"/>
    </source>
</evidence>
<feature type="compositionally biased region" description="Low complexity" evidence="1">
    <location>
        <begin position="60"/>
        <end position="76"/>
    </location>
</feature>
<dbReference type="EMBL" id="JBHSCW010000001">
    <property type="protein sequence ID" value="MFC4350190.1"/>
    <property type="molecule type" value="Genomic_DNA"/>
</dbReference>
<sequence length="89" mass="10215">MDRASWYAAPNQFRVRYDVRRQSRSGLAIVSGYKIFNRYKECGVDTLFNRSRRPYRQAKSTSAPPSPDNSSASARSMIKSGWSVSWTMI</sequence>
<dbReference type="RefSeq" id="WP_382420393.1">
    <property type="nucleotide sequence ID" value="NZ_JBHSCW010000001.1"/>
</dbReference>
<gene>
    <name evidence="3" type="ORF">ACFOW6_01405</name>
</gene>
<dbReference type="InterPro" id="IPR024967">
    <property type="entry name" value="DNA-bd_IS481-type"/>
</dbReference>
<proteinExistence type="predicted"/>
<name>A0ABV8UH32_9PROT</name>
<evidence type="ECO:0000259" key="2">
    <source>
        <dbReference type="Pfam" id="PF13011"/>
    </source>
</evidence>